<dbReference type="EMBL" id="BMAO01026285">
    <property type="protein sequence ID" value="GFR08223.1"/>
    <property type="molecule type" value="Genomic_DNA"/>
</dbReference>
<reference evidence="2" key="1">
    <citation type="submission" date="2020-07" db="EMBL/GenBank/DDBJ databases">
        <title>Multicomponent nature underlies the extraordinary mechanical properties of spider dragline silk.</title>
        <authorList>
            <person name="Kono N."/>
            <person name="Nakamura H."/>
            <person name="Mori M."/>
            <person name="Yoshida Y."/>
            <person name="Ohtoshi R."/>
            <person name="Malay A.D."/>
            <person name="Moran D.A.P."/>
            <person name="Tomita M."/>
            <person name="Numata K."/>
            <person name="Arakawa K."/>
        </authorList>
    </citation>
    <scope>NUCLEOTIDE SEQUENCE</scope>
</reference>
<accession>A0A8X6GQ50</accession>
<evidence type="ECO:0000256" key="1">
    <source>
        <dbReference type="SAM" id="MobiDB-lite"/>
    </source>
</evidence>
<keyword evidence="3" id="KW-1185">Reference proteome</keyword>
<dbReference type="Proteomes" id="UP000887116">
    <property type="component" value="Unassembled WGS sequence"/>
</dbReference>
<comment type="caution">
    <text evidence="2">The sequence shown here is derived from an EMBL/GenBank/DDBJ whole genome shotgun (WGS) entry which is preliminary data.</text>
</comment>
<evidence type="ECO:0000313" key="2">
    <source>
        <dbReference type="EMBL" id="GFR08223.1"/>
    </source>
</evidence>
<name>A0A8X6GQ50_TRICU</name>
<dbReference type="AlphaFoldDB" id="A0A8X6GQ50"/>
<evidence type="ECO:0000313" key="3">
    <source>
        <dbReference type="Proteomes" id="UP000887116"/>
    </source>
</evidence>
<protein>
    <submittedName>
        <fullName evidence="2">Uncharacterized protein</fullName>
    </submittedName>
</protein>
<sequence length="90" mass="10352">MPRHKQSSLVSKQKANKRWCGEQNSHETDVFRNDKSSISSTLQDRNMRCQILSDSCLNDVNCYGDSEAPHFLIMDVQFLKGFLKNLLCDV</sequence>
<feature type="region of interest" description="Disordered" evidence="1">
    <location>
        <begin position="1"/>
        <end position="23"/>
    </location>
</feature>
<gene>
    <name evidence="2" type="ORF">TNCT_306261</name>
</gene>
<proteinExistence type="predicted"/>
<organism evidence="2 3">
    <name type="scientific">Trichonephila clavata</name>
    <name type="common">Joro spider</name>
    <name type="synonym">Nephila clavata</name>
    <dbReference type="NCBI Taxonomy" id="2740835"/>
    <lineage>
        <taxon>Eukaryota</taxon>
        <taxon>Metazoa</taxon>
        <taxon>Ecdysozoa</taxon>
        <taxon>Arthropoda</taxon>
        <taxon>Chelicerata</taxon>
        <taxon>Arachnida</taxon>
        <taxon>Araneae</taxon>
        <taxon>Araneomorphae</taxon>
        <taxon>Entelegynae</taxon>
        <taxon>Araneoidea</taxon>
        <taxon>Nephilidae</taxon>
        <taxon>Trichonephila</taxon>
    </lineage>
</organism>